<evidence type="ECO:0000313" key="7">
    <source>
        <dbReference type="Proteomes" id="UP001138757"/>
    </source>
</evidence>
<gene>
    <name evidence="6" type="ORF">KK488_18965</name>
</gene>
<evidence type="ECO:0000256" key="2">
    <source>
        <dbReference type="ARBA" id="ARBA00023125"/>
    </source>
</evidence>
<dbReference type="PROSITE" id="PS50042">
    <property type="entry name" value="CNMP_BINDING_3"/>
    <property type="match status" value="1"/>
</dbReference>
<dbReference type="SMART" id="SM00419">
    <property type="entry name" value="HTH_CRP"/>
    <property type="match status" value="1"/>
</dbReference>
<proteinExistence type="predicted"/>
<evidence type="ECO:0000256" key="1">
    <source>
        <dbReference type="ARBA" id="ARBA00023015"/>
    </source>
</evidence>
<keyword evidence="3" id="KW-0804">Transcription</keyword>
<dbReference type="CDD" id="cd00038">
    <property type="entry name" value="CAP_ED"/>
    <property type="match status" value="1"/>
</dbReference>
<dbReference type="PANTHER" id="PTHR24567">
    <property type="entry name" value="CRP FAMILY TRANSCRIPTIONAL REGULATORY PROTEIN"/>
    <property type="match status" value="1"/>
</dbReference>
<dbReference type="Proteomes" id="UP001138757">
    <property type="component" value="Unassembled WGS sequence"/>
</dbReference>
<dbReference type="InterPro" id="IPR050397">
    <property type="entry name" value="Env_Response_Regulators"/>
</dbReference>
<dbReference type="SUPFAM" id="SSF51206">
    <property type="entry name" value="cAMP-binding domain-like"/>
    <property type="match status" value="1"/>
</dbReference>
<keyword evidence="1" id="KW-0805">Transcription regulation</keyword>
<dbReference type="Pfam" id="PF00027">
    <property type="entry name" value="cNMP_binding"/>
    <property type="match status" value="1"/>
</dbReference>
<dbReference type="InterPro" id="IPR012318">
    <property type="entry name" value="HTH_CRP"/>
</dbReference>
<dbReference type="GO" id="GO:0003700">
    <property type="term" value="F:DNA-binding transcription factor activity"/>
    <property type="evidence" value="ECO:0007669"/>
    <property type="project" value="InterPro"/>
</dbReference>
<organism evidence="6 7">
    <name type="scientific">Sphingobium nicotianae</name>
    <dbReference type="NCBI Taxonomy" id="2782607"/>
    <lineage>
        <taxon>Bacteria</taxon>
        <taxon>Pseudomonadati</taxon>
        <taxon>Pseudomonadota</taxon>
        <taxon>Alphaproteobacteria</taxon>
        <taxon>Sphingomonadales</taxon>
        <taxon>Sphingomonadaceae</taxon>
        <taxon>Sphingobium</taxon>
    </lineage>
</organism>
<sequence length="248" mass="27073">MSQVAVLSAARVPDGAGSETTATRCKSCAVRTTALCASMTDEDLTALSNVGRRRVIPAGQILSWAGDESNLCANVVHGALKVTSTMADGREQIVGLLFPGDFVGQLFEDEMSMTVTAVVETDLCCYSRRAFEGILDQFPRLERMLLKRTMASLNDARNRMLSLGRKSAQERVAGFILELYERSRAAGESQVSIPVSRGEMADYLGLTIETVSRQLTRLRAANIIAFVNGDRDCRILDSLELEQILDQS</sequence>
<accession>A0A9X1DGN1</accession>
<dbReference type="PRINTS" id="PR00034">
    <property type="entry name" value="HTHCRP"/>
</dbReference>
<keyword evidence="2" id="KW-0238">DNA-binding</keyword>
<dbReference type="InterPro" id="IPR018490">
    <property type="entry name" value="cNMP-bd_dom_sf"/>
</dbReference>
<feature type="domain" description="HTH crp-type" evidence="5">
    <location>
        <begin position="166"/>
        <end position="239"/>
    </location>
</feature>
<dbReference type="PANTHER" id="PTHR24567:SF75">
    <property type="entry name" value="FUMARATE AND NITRATE REDUCTION REGULATORY PROTEIN"/>
    <property type="match status" value="1"/>
</dbReference>
<dbReference type="InterPro" id="IPR018335">
    <property type="entry name" value="Tscrpt_reg_HTH_Crp-type_CS"/>
</dbReference>
<dbReference type="InterPro" id="IPR036390">
    <property type="entry name" value="WH_DNA-bd_sf"/>
</dbReference>
<dbReference type="SUPFAM" id="SSF46785">
    <property type="entry name" value="Winged helix' DNA-binding domain"/>
    <property type="match status" value="1"/>
</dbReference>
<dbReference type="EMBL" id="JAHGAW010000014">
    <property type="protein sequence ID" value="MBT2189033.1"/>
    <property type="molecule type" value="Genomic_DNA"/>
</dbReference>
<dbReference type="GO" id="GO:0003677">
    <property type="term" value="F:DNA binding"/>
    <property type="evidence" value="ECO:0007669"/>
    <property type="project" value="UniProtKB-KW"/>
</dbReference>
<dbReference type="InterPro" id="IPR014710">
    <property type="entry name" value="RmlC-like_jellyroll"/>
</dbReference>
<dbReference type="AlphaFoldDB" id="A0A9X1DGN1"/>
<name>A0A9X1DGN1_9SPHN</name>
<dbReference type="Pfam" id="PF13545">
    <property type="entry name" value="HTH_Crp_2"/>
    <property type="match status" value="1"/>
</dbReference>
<dbReference type="CDD" id="cd00092">
    <property type="entry name" value="HTH_CRP"/>
    <property type="match status" value="1"/>
</dbReference>
<dbReference type="PROSITE" id="PS00042">
    <property type="entry name" value="HTH_CRP_1"/>
    <property type="match status" value="1"/>
</dbReference>
<dbReference type="Gene3D" id="1.10.10.10">
    <property type="entry name" value="Winged helix-like DNA-binding domain superfamily/Winged helix DNA-binding domain"/>
    <property type="match status" value="1"/>
</dbReference>
<keyword evidence="7" id="KW-1185">Reference proteome</keyword>
<protein>
    <submittedName>
        <fullName evidence="6">Crp/Fnr family transcriptional regulator</fullName>
    </submittedName>
</protein>
<evidence type="ECO:0000313" key="6">
    <source>
        <dbReference type="EMBL" id="MBT2189033.1"/>
    </source>
</evidence>
<evidence type="ECO:0000259" key="4">
    <source>
        <dbReference type="PROSITE" id="PS50042"/>
    </source>
</evidence>
<dbReference type="Gene3D" id="2.60.120.10">
    <property type="entry name" value="Jelly Rolls"/>
    <property type="match status" value="1"/>
</dbReference>
<reference evidence="6" key="1">
    <citation type="submission" date="2021-05" db="EMBL/GenBank/DDBJ databases">
        <title>Genome of Sphingobium sp. strain.</title>
        <authorList>
            <person name="Fan R."/>
        </authorList>
    </citation>
    <scope>NUCLEOTIDE SEQUENCE</scope>
    <source>
        <strain evidence="6">H33</strain>
    </source>
</reference>
<dbReference type="InterPro" id="IPR000595">
    <property type="entry name" value="cNMP-bd_dom"/>
</dbReference>
<dbReference type="PROSITE" id="PS51063">
    <property type="entry name" value="HTH_CRP_2"/>
    <property type="match status" value="1"/>
</dbReference>
<comment type="caution">
    <text evidence="6">The sequence shown here is derived from an EMBL/GenBank/DDBJ whole genome shotgun (WGS) entry which is preliminary data.</text>
</comment>
<dbReference type="SMART" id="SM00100">
    <property type="entry name" value="cNMP"/>
    <property type="match status" value="1"/>
</dbReference>
<dbReference type="InterPro" id="IPR036388">
    <property type="entry name" value="WH-like_DNA-bd_sf"/>
</dbReference>
<dbReference type="GO" id="GO:0005829">
    <property type="term" value="C:cytosol"/>
    <property type="evidence" value="ECO:0007669"/>
    <property type="project" value="TreeGrafter"/>
</dbReference>
<feature type="domain" description="Cyclic nucleotide-binding" evidence="4">
    <location>
        <begin position="35"/>
        <end position="152"/>
    </location>
</feature>
<evidence type="ECO:0000259" key="5">
    <source>
        <dbReference type="PROSITE" id="PS51063"/>
    </source>
</evidence>
<evidence type="ECO:0000256" key="3">
    <source>
        <dbReference type="ARBA" id="ARBA00023163"/>
    </source>
</evidence>